<dbReference type="AlphaFoldDB" id="E4TZ17"/>
<dbReference type="InterPro" id="IPR036640">
    <property type="entry name" value="ABC1_TM_sf"/>
</dbReference>
<evidence type="ECO:0000256" key="8">
    <source>
        <dbReference type="ARBA" id="ARBA00023136"/>
    </source>
</evidence>
<evidence type="ECO:0000256" key="4">
    <source>
        <dbReference type="ARBA" id="ARBA00022692"/>
    </source>
</evidence>
<dbReference type="InterPro" id="IPR017871">
    <property type="entry name" value="ABC_transporter-like_CS"/>
</dbReference>
<dbReference type="PANTHER" id="PTHR43394:SF1">
    <property type="entry name" value="ATP-BINDING CASSETTE SUB-FAMILY B MEMBER 10, MITOCHONDRIAL"/>
    <property type="match status" value="1"/>
</dbReference>
<dbReference type="InterPro" id="IPR003593">
    <property type="entry name" value="AAA+_ATPase"/>
</dbReference>
<dbReference type="GO" id="GO:0005524">
    <property type="term" value="F:ATP binding"/>
    <property type="evidence" value="ECO:0007669"/>
    <property type="project" value="UniProtKB-KW"/>
</dbReference>
<feature type="transmembrane region" description="Helical" evidence="9">
    <location>
        <begin position="153"/>
        <end position="170"/>
    </location>
</feature>
<dbReference type="InterPro" id="IPR027417">
    <property type="entry name" value="P-loop_NTPase"/>
</dbReference>
<dbReference type="KEGG" id="sku:Sulku_0349"/>
<keyword evidence="5" id="KW-0547">Nucleotide-binding</keyword>
<evidence type="ECO:0000256" key="3">
    <source>
        <dbReference type="ARBA" id="ARBA00022475"/>
    </source>
</evidence>
<feature type="transmembrane region" description="Helical" evidence="9">
    <location>
        <begin position="68"/>
        <end position="91"/>
    </location>
</feature>
<feature type="domain" description="ABC transmembrane type-1" evidence="11">
    <location>
        <begin position="19"/>
        <end position="317"/>
    </location>
</feature>
<comment type="subcellular location">
    <subcellularLocation>
        <location evidence="1">Cell membrane</location>
        <topology evidence="1">Multi-pass membrane protein</topology>
    </subcellularLocation>
</comment>
<keyword evidence="2" id="KW-0813">Transport</keyword>
<dbReference type="CDD" id="cd07346">
    <property type="entry name" value="ABC_6TM_exporters"/>
    <property type="match status" value="1"/>
</dbReference>
<dbReference type="Proteomes" id="UP000008721">
    <property type="component" value="Chromosome"/>
</dbReference>
<evidence type="ECO:0000256" key="5">
    <source>
        <dbReference type="ARBA" id="ARBA00022741"/>
    </source>
</evidence>
<keyword evidence="8 9" id="KW-0472">Membrane</keyword>
<dbReference type="PROSITE" id="PS00211">
    <property type="entry name" value="ABC_TRANSPORTER_1"/>
    <property type="match status" value="1"/>
</dbReference>
<dbReference type="PROSITE" id="PS50929">
    <property type="entry name" value="ABC_TM1F"/>
    <property type="match status" value="1"/>
</dbReference>
<dbReference type="Gene3D" id="3.40.50.300">
    <property type="entry name" value="P-loop containing nucleotide triphosphate hydrolases"/>
    <property type="match status" value="1"/>
</dbReference>
<feature type="transmembrane region" description="Helical" evidence="9">
    <location>
        <begin position="275"/>
        <end position="300"/>
    </location>
</feature>
<dbReference type="Pfam" id="PF00664">
    <property type="entry name" value="ABC_membrane"/>
    <property type="match status" value="1"/>
</dbReference>
<dbReference type="RefSeq" id="WP_013459213.1">
    <property type="nucleotide sequence ID" value="NC_014762.1"/>
</dbReference>
<dbReference type="GO" id="GO:0005886">
    <property type="term" value="C:plasma membrane"/>
    <property type="evidence" value="ECO:0007669"/>
    <property type="project" value="UniProtKB-SubCell"/>
</dbReference>
<evidence type="ECO:0000256" key="2">
    <source>
        <dbReference type="ARBA" id="ARBA00022448"/>
    </source>
</evidence>
<dbReference type="InterPro" id="IPR039421">
    <property type="entry name" value="Type_1_exporter"/>
</dbReference>
<dbReference type="SMART" id="SM00382">
    <property type="entry name" value="AAA"/>
    <property type="match status" value="1"/>
</dbReference>
<evidence type="ECO:0000259" key="11">
    <source>
        <dbReference type="PROSITE" id="PS50929"/>
    </source>
</evidence>
<dbReference type="PROSITE" id="PS50893">
    <property type="entry name" value="ABC_TRANSPORTER_2"/>
    <property type="match status" value="1"/>
</dbReference>
<evidence type="ECO:0000259" key="10">
    <source>
        <dbReference type="PROSITE" id="PS50893"/>
    </source>
</evidence>
<accession>E4TZ17</accession>
<dbReference type="STRING" id="709032.Sulku_0349"/>
<gene>
    <name evidence="12" type="ordered locus">Sulku_0349</name>
</gene>
<keyword evidence="3" id="KW-1003">Cell membrane</keyword>
<name>E4TZ17_SULKY</name>
<dbReference type="eggNOG" id="COG1132">
    <property type="taxonomic scope" value="Bacteria"/>
</dbReference>
<dbReference type="HOGENOM" id="CLU_000604_84_3_7"/>
<dbReference type="SUPFAM" id="SSF52540">
    <property type="entry name" value="P-loop containing nucleoside triphosphate hydrolases"/>
    <property type="match status" value="1"/>
</dbReference>
<dbReference type="EMBL" id="CP002355">
    <property type="protein sequence ID" value="ADR33016.1"/>
    <property type="molecule type" value="Genomic_DNA"/>
</dbReference>
<dbReference type="GO" id="GO:0016887">
    <property type="term" value="F:ATP hydrolysis activity"/>
    <property type="evidence" value="ECO:0007669"/>
    <property type="project" value="InterPro"/>
</dbReference>
<evidence type="ECO:0000256" key="6">
    <source>
        <dbReference type="ARBA" id="ARBA00022840"/>
    </source>
</evidence>
<dbReference type="InterPro" id="IPR011527">
    <property type="entry name" value="ABC1_TM_dom"/>
</dbReference>
<dbReference type="Pfam" id="PF00005">
    <property type="entry name" value="ABC_tran"/>
    <property type="match status" value="1"/>
</dbReference>
<dbReference type="FunFam" id="3.40.50.300:FF:000299">
    <property type="entry name" value="ABC transporter ATP-binding protein/permease"/>
    <property type="match status" value="1"/>
</dbReference>
<dbReference type="OrthoDB" id="9760168at2"/>
<feature type="transmembrane region" description="Helical" evidence="9">
    <location>
        <begin position="20"/>
        <end position="43"/>
    </location>
</feature>
<keyword evidence="7 9" id="KW-1133">Transmembrane helix</keyword>
<evidence type="ECO:0000313" key="12">
    <source>
        <dbReference type="EMBL" id="ADR33016.1"/>
    </source>
</evidence>
<evidence type="ECO:0000313" key="13">
    <source>
        <dbReference type="Proteomes" id="UP000008721"/>
    </source>
</evidence>
<dbReference type="Gene3D" id="1.20.1560.10">
    <property type="entry name" value="ABC transporter type 1, transmembrane domain"/>
    <property type="match status" value="1"/>
</dbReference>
<dbReference type="GO" id="GO:0015421">
    <property type="term" value="F:ABC-type oligopeptide transporter activity"/>
    <property type="evidence" value="ECO:0007669"/>
    <property type="project" value="TreeGrafter"/>
</dbReference>
<keyword evidence="4 9" id="KW-0812">Transmembrane</keyword>
<feature type="transmembrane region" description="Helical" evidence="9">
    <location>
        <begin position="176"/>
        <end position="193"/>
    </location>
</feature>
<dbReference type="PANTHER" id="PTHR43394">
    <property type="entry name" value="ATP-DEPENDENT PERMEASE MDL1, MITOCHONDRIAL"/>
    <property type="match status" value="1"/>
</dbReference>
<dbReference type="InterPro" id="IPR003439">
    <property type="entry name" value="ABC_transporter-like_ATP-bd"/>
</dbReference>
<proteinExistence type="predicted"/>
<evidence type="ECO:0000256" key="9">
    <source>
        <dbReference type="SAM" id="Phobius"/>
    </source>
</evidence>
<evidence type="ECO:0000256" key="1">
    <source>
        <dbReference type="ARBA" id="ARBA00004651"/>
    </source>
</evidence>
<reference evidence="12 13" key="1">
    <citation type="journal article" date="2012" name="Stand. Genomic Sci.">
        <title>Complete genome sequence of the sulfur compounds oxidizing chemolithoautotroph Sulfuricurvum kujiense type strain (YK-1(T)).</title>
        <authorList>
            <person name="Han C."/>
            <person name="Kotsyurbenko O."/>
            <person name="Chertkov O."/>
            <person name="Held B."/>
            <person name="Lapidus A."/>
            <person name="Nolan M."/>
            <person name="Lucas S."/>
            <person name="Hammon N."/>
            <person name="Deshpande S."/>
            <person name="Cheng J.F."/>
            <person name="Tapia R."/>
            <person name="Goodwin L.A."/>
            <person name="Pitluck S."/>
            <person name="Liolios K."/>
            <person name="Pagani I."/>
            <person name="Ivanova N."/>
            <person name="Mavromatis K."/>
            <person name="Mikhailova N."/>
            <person name="Pati A."/>
            <person name="Chen A."/>
            <person name="Palaniappan K."/>
            <person name="Land M."/>
            <person name="Hauser L."/>
            <person name="Chang Y.J."/>
            <person name="Jeffries C.D."/>
            <person name="Brambilla E.M."/>
            <person name="Rohde M."/>
            <person name="Spring S."/>
            <person name="Sikorski J."/>
            <person name="Goker M."/>
            <person name="Woyke T."/>
            <person name="Bristow J."/>
            <person name="Eisen J.A."/>
            <person name="Markowitz V."/>
            <person name="Hugenholtz P."/>
            <person name="Kyrpides N.C."/>
            <person name="Klenk H.P."/>
            <person name="Detter J.C."/>
        </authorList>
    </citation>
    <scope>NUCLEOTIDE SEQUENCE [LARGE SCALE GENOMIC DNA]</scope>
    <source>
        <strain evidence="13">ATCC BAA-921 / DSM 16994 / JCM 11577 / YK-1</strain>
    </source>
</reference>
<feature type="domain" description="ABC transporter" evidence="10">
    <location>
        <begin position="352"/>
        <end position="585"/>
    </location>
</feature>
<evidence type="ECO:0000256" key="7">
    <source>
        <dbReference type="ARBA" id="ARBA00022989"/>
    </source>
</evidence>
<organism evidence="12 13">
    <name type="scientific">Sulfuricurvum kujiense (strain ATCC BAA-921 / DSM 16994 / JCM 11577 / YK-1)</name>
    <dbReference type="NCBI Taxonomy" id="709032"/>
    <lineage>
        <taxon>Bacteria</taxon>
        <taxon>Pseudomonadati</taxon>
        <taxon>Campylobacterota</taxon>
        <taxon>Epsilonproteobacteria</taxon>
        <taxon>Campylobacterales</taxon>
        <taxon>Sulfurimonadaceae</taxon>
        <taxon>Sulfuricurvum</taxon>
    </lineage>
</organism>
<sequence length="588" mass="65248">MITFKTLFGMMLRYKRSLFWGNVIAIIATLVSIPIPLLIPLMVDEVLLEKGGTVTGVIDQLSSAHDPLIYIGIVLAVTITLRFLFFILSVVSQKFFITLSQELSFTIRVRALEHLKHVSMSSYERLGSGKVITHLITDIDTIEQFLGSALSKLIVSVATLIGVAVVLIWINPLFGILILIFQPLIMLVTRKISGRVGMLKKEQNRTIGELSDTLTQMCDLFGQIRASNKEERFIDNAIDHSKRLRQSASEYGIKALMGERYSYTLFLSGFEIFRALGLVMVLYSHLSIGLMFGIFGYLWFMMTPVQDLLSLQYSFANAKNALQRLNELLSLPTEPTANVSAQSISASGPLSIHTENLVFGYDEKEPVLRGVNLDIHAGSTVAIIGASGSGKSTLSQLLVGFYPPTSGDIFYNGVSVRDIGFPNVRDAVFVVLQQPLMFNDTLRFNLTMGDEIRDDEIQKALEIAQLSEFVSTLPDGLNTQVGKFGIRLSGGQRQRLSIARMVLAKPKAVIFDESTSALDVHTESKLFEALEAFLKDKTVIIIAHRLSTVTRADYIYVLENGIILEEGTRDVLEAIDGSYKRFINSQHG</sequence>
<dbReference type="SUPFAM" id="SSF90123">
    <property type="entry name" value="ABC transporter transmembrane region"/>
    <property type="match status" value="1"/>
</dbReference>
<keyword evidence="6" id="KW-0067">ATP-binding</keyword>
<keyword evidence="13" id="KW-1185">Reference proteome</keyword>
<protein>
    <submittedName>
        <fullName evidence="12">ABC transporter related protein</fullName>
    </submittedName>
</protein>